<dbReference type="Gene3D" id="1.25.40.10">
    <property type="entry name" value="Tetratricopeptide repeat domain"/>
    <property type="match status" value="1"/>
</dbReference>
<reference evidence="3 4" key="1">
    <citation type="submission" date="2019-05" db="EMBL/GenBank/DDBJ databases">
        <title>Genome sequences of Thalassotalea litorea 1K03283.</title>
        <authorList>
            <person name="Zhang D."/>
        </authorList>
    </citation>
    <scope>NUCLEOTIDE SEQUENCE [LARGE SCALE GENOMIC DNA]</scope>
    <source>
        <strain evidence="3 4">MCCC 1K03283</strain>
    </source>
</reference>
<dbReference type="InterPro" id="IPR011990">
    <property type="entry name" value="TPR-like_helical_dom_sf"/>
</dbReference>
<dbReference type="SUPFAM" id="SSF48452">
    <property type="entry name" value="TPR-like"/>
    <property type="match status" value="1"/>
</dbReference>
<dbReference type="Proteomes" id="UP000307790">
    <property type="component" value="Unassembled WGS sequence"/>
</dbReference>
<dbReference type="EMBL" id="VCBC01000002">
    <property type="protein sequence ID" value="TLU67598.1"/>
    <property type="molecule type" value="Genomic_DNA"/>
</dbReference>
<dbReference type="RefSeq" id="WP_138318201.1">
    <property type="nucleotide sequence ID" value="NZ_VCBC01000002.1"/>
</dbReference>
<evidence type="ECO:0000313" key="3">
    <source>
        <dbReference type="EMBL" id="TLU67598.1"/>
    </source>
</evidence>
<dbReference type="AlphaFoldDB" id="A0A5R9J090"/>
<keyword evidence="4" id="KW-1185">Reference proteome</keyword>
<evidence type="ECO:0000256" key="1">
    <source>
        <dbReference type="ARBA" id="ARBA00007100"/>
    </source>
</evidence>
<comment type="caution">
    <text evidence="3">The sequence shown here is derived from an EMBL/GenBank/DDBJ whole genome shotgun (WGS) entry which is preliminary data.</text>
</comment>
<evidence type="ECO:0000259" key="2">
    <source>
        <dbReference type="Pfam" id="PF13369"/>
    </source>
</evidence>
<gene>
    <name evidence="3" type="ORF">FE810_01225</name>
</gene>
<proteinExistence type="inferred from homology"/>
<name>A0A5R9J090_9GAMM</name>
<dbReference type="OrthoDB" id="232498at2"/>
<accession>A0A5R9J090</accession>
<comment type="similarity">
    <text evidence="1">Belongs to the UPF0162 family.</text>
</comment>
<evidence type="ECO:0000313" key="4">
    <source>
        <dbReference type="Proteomes" id="UP000307790"/>
    </source>
</evidence>
<dbReference type="Pfam" id="PF13369">
    <property type="entry name" value="Transglut_core2"/>
    <property type="match status" value="1"/>
</dbReference>
<sequence>MKELLISELMPEKVNLLDSLCLLEQEIFNQQPRLTEQVNQLADTLISQLSNIEDPLEQAETILDVLFVQKLMADTPKSFYGVANHRLDYGLDFIDMAPTLKIIIMLHVIRTTGLDVDAVFIPDEMMVRITCDDTYAVIFDCVKGEPIDWQDLDQRLNQITLNDSQSPLQGVEDNKLISQYLTSLKNALIREQHFNQALICVDILLAMTPDDPYQRRDRGFLLQQMDCFKVAFDDYRYFVERCPKDPAAKMLQMQLDLFTETEVVLH</sequence>
<dbReference type="InterPro" id="IPR032698">
    <property type="entry name" value="SirB1_N"/>
</dbReference>
<organism evidence="3 4">
    <name type="scientific">Thalassotalea litorea</name>
    <dbReference type="NCBI Taxonomy" id="2020715"/>
    <lineage>
        <taxon>Bacteria</taxon>
        <taxon>Pseudomonadati</taxon>
        <taxon>Pseudomonadota</taxon>
        <taxon>Gammaproteobacteria</taxon>
        <taxon>Alteromonadales</taxon>
        <taxon>Colwelliaceae</taxon>
        <taxon>Thalassotalea</taxon>
    </lineage>
</organism>
<dbReference type="Pfam" id="PF13371">
    <property type="entry name" value="TPR_9"/>
    <property type="match status" value="1"/>
</dbReference>
<protein>
    <submittedName>
        <fullName evidence="3">Tetratricopeptide repeat protein</fullName>
    </submittedName>
</protein>
<feature type="domain" description="Protein SirB1 N-terminal" evidence="2">
    <location>
        <begin position="35"/>
        <end position="177"/>
    </location>
</feature>